<protein>
    <submittedName>
        <fullName evidence="3">Uncharacterized protein</fullName>
    </submittedName>
</protein>
<feature type="transmembrane region" description="Helical" evidence="2">
    <location>
        <begin position="82"/>
        <end position="100"/>
    </location>
</feature>
<dbReference type="AlphaFoldDB" id="A0AAD1XXN9"/>
<feature type="transmembrane region" description="Helical" evidence="2">
    <location>
        <begin position="120"/>
        <end position="153"/>
    </location>
</feature>
<evidence type="ECO:0000256" key="1">
    <source>
        <dbReference type="SAM" id="MobiDB-lite"/>
    </source>
</evidence>
<dbReference type="EMBL" id="CAMPGE010022765">
    <property type="protein sequence ID" value="CAI2380778.1"/>
    <property type="molecule type" value="Genomic_DNA"/>
</dbReference>
<evidence type="ECO:0000313" key="4">
    <source>
        <dbReference type="Proteomes" id="UP001295684"/>
    </source>
</evidence>
<evidence type="ECO:0000256" key="2">
    <source>
        <dbReference type="SAM" id="Phobius"/>
    </source>
</evidence>
<keyword evidence="4" id="KW-1185">Reference proteome</keyword>
<reference evidence="3" key="1">
    <citation type="submission" date="2023-07" db="EMBL/GenBank/DDBJ databases">
        <authorList>
            <consortium name="AG Swart"/>
            <person name="Singh M."/>
            <person name="Singh A."/>
            <person name="Seah K."/>
            <person name="Emmerich C."/>
        </authorList>
    </citation>
    <scope>NUCLEOTIDE SEQUENCE</scope>
    <source>
        <strain evidence="3">DP1</strain>
    </source>
</reference>
<feature type="transmembrane region" description="Helical" evidence="2">
    <location>
        <begin position="50"/>
        <end position="70"/>
    </location>
</feature>
<sequence>MEESKSRKDTTLTRLNKVLIITDGLMLFSVTLLFFIGRQQKCQANPGQMVRAYIIFKIIFMIFRVFFWILQEYARKLESYCNLFYMLSWAPIMILYYILYIDYFFRNGLQDCRDVASTKYISLVIILAESFISLFITSCALLLLFFYLCVIIYKTKILQGESDKKEENAKNGVKPETVNKSSIKIRHETESRIPV</sequence>
<feature type="transmembrane region" description="Helical" evidence="2">
    <location>
        <begin position="20"/>
        <end position="38"/>
    </location>
</feature>
<organism evidence="3 4">
    <name type="scientific">Euplotes crassus</name>
    <dbReference type="NCBI Taxonomy" id="5936"/>
    <lineage>
        <taxon>Eukaryota</taxon>
        <taxon>Sar</taxon>
        <taxon>Alveolata</taxon>
        <taxon>Ciliophora</taxon>
        <taxon>Intramacronucleata</taxon>
        <taxon>Spirotrichea</taxon>
        <taxon>Hypotrichia</taxon>
        <taxon>Euplotida</taxon>
        <taxon>Euplotidae</taxon>
        <taxon>Moneuplotes</taxon>
    </lineage>
</organism>
<keyword evidence="2" id="KW-0812">Transmembrane</keyword>
<accession>A0AAD1XXN9</accession>
<gene>
    <name evidence="3" type="ORF">ECRASSUSDP1_LOCUS22218</name>
</gene>
<keyword evidence="2" id="KW-0472">Membrane</keyword>
<comment type="caution">
    <text evidence="3">The sequence shown here is derived from an EMBL/GenBank/DDBJ whole genome shotgun (WGS) entry which is preliminary data.</text>
</comment>
<keyword evidence="2" id="KW-1133">Transmembrane helix</keyword>
<feature type="compositionally biased region" description="Basic and acidic residues" evidence="1">
    <location>
        <begin position="185"/>
        <end position="195"/>
    </location>
</feature>
<name>A0AAD1XXN9_EUPCR</name>
<dbReference type="Proteomes" id="UP001295684">
    <property type="component" value="Unassembled WGS sequence"/>
</dbReference>
<proteinExistence type="predicted"/>
<feature type="region of interest" description="Disordered" evidence="1">
    <location>
        <begin position="163"/>
        <end position="195"/>
    </location>
</feature>
<evidence type="ECO:0000313" key="3">
    <source>
        <dbReference type="EMBL" id="CAI2380778.1"/>
    </source>
</evidence>